<proteinExistence type="predicted"/>
<keyword evidence="8" id="KW-1185">Reference proteome</keyword>
<evidence type="ECO:0000256" key="5">
    <source>
        <dbReference type="SAM" id="MobiDB-lite"/>
    </source>
</evidence>
<sequence length="267" mass="30138">MVSSGGRVTCSCGRNFGNDVAMQQHQRDSPLHSGADRGSAEITSNQSLGKKQYANFRDKTFFPDFADLPNEDDIDLDFYYSTDGFRYTPQKSWCFMAEIVSIENFVRLRLIVKSGRTNVPIAFYTDDRGAEFASQARVGYTVAVMYANQHPFLDLTTGIRVEAPITVQIIPMKLAELLALSDRVQKYSSQGSEMTCHSCDERKPSMQRCGRCSMFWYCDKNCQTAGWHSKGHKNECKIIKSCGLRAMFSLDWNKFDGFLGFPLPGPE</sequence>
<reference evidence="7" key="1">
    <citation type="journal article" date="2023" name="Mol. Phylogenet. Evol.">
        <title>Genome-scale phylogeny and comparative genomics of the fungal order Sordariales.</title>
        <authorList>
            <person name="Hensen N."/>
            <person name="Bonometti L."/>
            <person name="Westerberg I."/>
            <person name="Brannstrom I.O."/>
            <person name="Guillou S."/>
            <person name="Cros-Aarteil S."/>
            <person name="Calhoun S."/>
            <person name="Haridas S."/>
            <person name="Kuo A."/>
            <person name="Mondo S."/>
            <person name="Pangilinan J."/>
            <person name="Riley R."/>
            <person name="LaButti K."/>
            <person name="Andreopoulos B."/>
            <person name="Lipzen A."/>
            <person name="Chen C."/>
            <person name="Yan M."/>
            <person name="Daum C."/>
            <person name="Ng V."/>
            <person name="Clum A."/>
            <person name="Steindorff A."/>
            <person name="Ohm R.A."/>
            <person name="Martin F."/>
            <person name="Silar P."/>
            <person name="Natvig D.O."/>
            <person name="Lalanne C."/>
            <person name="Gautier V."/>
            <person name="Ament-Velasquez S.L."/>
            <person name="Kruys A."/>
            <person name="Hutchinson M.I."/>
            <person name="Powell A.J."/>
            <person name="Barry K."/>
            <person name="Miller A.N."/>
            <person name="Grigoriev I.V."/>
            <person name="Debuchy R."/>
            <person name="Gladieux P."/>
            <person name="Hiltunen Thoren M."/>
            <person name="Johannesson H."/>
        </authorList>
    </citation>
    <scope>NUCLEOTIDE SEQUENCE</scope>
    <source>
        <strain evidence="7">CBS 955.72</strain>
    </source>
</reference>
<dbReference type="PROSITE" id="PS50865">
    <property type="entry name" value="ZF_MYND_2"/>
    <property type="match status" value="1"/>
</dbReference>
<name>A0AAJ0MET5_9PEZI</name>
<protein>
    <recommendedName>
        <fullName evidence="6">MYND-type domain-containing protein</fullName>
    </recommendedName>
</protein>
<keyword evidence="2 4" id="KW-0863">Zinc-finger</keyword>
<keyword evidence="3" id="KW-0862">Zinc</keyword>
<accession>A0AAJ0MET5</accession>
<dbReference type="GO" id="GO:0008270">
    <property type="term" value="F:zinc ion binding"/>
    <property type="evidence" value="ECO:0007669"/>
    <property type="project" value="UniProtKB-KW"/>
</dbReference>
<dbReference type="EMBL" id="JAUIQD010000004">
    <property type="protein sequence ID" value="KAK3353830.1"/>
    <property type="molecule type" value="Genomic_DNA"/>
</dbReference>
<reference evidence="7" key="2">
    <citation type="submission" date="2023-06" db="EMBL/GenBank/DDBJ databases">
        <authorList>
            <consortium name="Lawrence Berkeley National Laboratory"/>
            <person name="Haridas S."/>
            <person name="Hensen N."/>
            <person name="Bonometti L."/>
            <person name="Westerberg I."/>
            <person name="Brannstrom I.O."/>
            <person name="Guillou S."/>
            <person name="Cros-Aarteil S."/>
            <person name="Calhoun S."/>
            <person name="Kuo A."/>
            <person name="Mondo S."/>
            <person name="Pangilinan J."/>
            <person name="Riley R."/>
            <person name="Labutti K."/>
            <person name="Andreopoulos B."/>
            <person name="Lipzen A."/>
            <person name="Chen C."/>
            <person name="Yanf M."/>
            <person name="Daum C."/>
            <person name="Ng V."/>
            <person name="Clum A."/>
            <person name="Steindorff A."/>
            <person name="Ohm R."/>
            <person name="Martin F."/>
            <person name="Silar P."/>
            <person name="Natvig D."/>
            <person name="Lalanne C."/>
            <person name="Gautier V."/>
            <person name="Ament-Velasquez S.L."/>
            <person name="Kruys A."/>
            <person name="Hutchinson M.I."/>
            <person name="Powell A.J."/>
            <person name="Barry K."/>
            <person name="Miller A.N."/>
            <person name="Grigoriev I.V."/>
            <person name="Debuchy R."/>
            <person name="Gladieux P."/>
            <person name="Thoren M.H."/>
            <person name="Johannesson H."/>
        </authorList>
    </citation>
    <scope>NUCLEOTIDE SEQUENCE</scope>
    <source>
        <strain evidence="7">CBS 955.72</strain>
    </source>
</reference>
<evidence type="ECO:0000313" key="8">
    <source>
        <dbReference type="Proteomes" id="UP001275084"/>
    </source>
</evidence>
<dbReference type="Proteomes" id="UP001275084">
    <property type="component" value="Unassembled WGS sequence"/>
</dbReference>
<evidence type="ECO:0000256" key="2">
    <source>
        <dbReference type="ARBA" id="ARBA00022771"/>
    </source>
</evidence>
<dbReference type="Gene3D" id="6.10.140.2220">
    <property type="match status" value="1"/>
</dbReference>
<dbReference type="SUPFAM" id="SSF144232">
    <property type="entry name" value="HIT/MYND zinc finger-like"/>
    <property type="match status" value="1"/>
</dbReference>
<evidence type="ECO:0000313" key="7">
    <source>
        <dbReference type="EMBL" id="KAK3353830.1"/>
    </source>
</evidence>
<dbReference type="InterPro" id="IPR002893">
    <property type="entry name" value="Znf_MYND"/>
</dbReference>
<feature type="domain" description="MYND-type" evidence="6">
    <location>
        <begin position="196"/>
        <end position="236"/>
    </location>
</feature>
<feature type="compositionally biased region" description="Basic and acidic residues" evidence="5">
    <location>
        <begin position="25"/>
        <end position="39"/>
    </location>
</feature>
<comment type="caution">
    <text evidence="7">The sequence shown here is derived from an EMBL/GenBank/DDBJ whole genome shotgun (WGS) entry which is preliminary data.</text>
</comment>
<organism evidence="7 8">
    <name type="scientific">Lasiosphaeria hispida</name>
    <dbReference type="NCBI Taxonomy" id="260671"/>
    <lineage>
        <taxon>Eukaryota</taxon>
        <taxon>Fungi</taxon>
        <taxon>Dikarya</taxon>
        <taxon>Ascomycota</taxon>
        <taxon>Pezizomycotina</taxon>
        <taxon>Sordariomycetes</taxon>
        <taxon>Sordariomycetidae</taxon>
        <taxon>Sordariales</taxon>
        <taxon>Lasiosphaeriaceae</taxon>
        <taxon>Lasiosphaeria</taxon>
    </lineage>
</organism>
<evidence type="ECO:0000256" key="1">
    <source>
        <dbReference type="ARBA" id="ARBA00022723"/>
    </source>
</evidence>
<evidence type="ECO:0000259" key="6">
    <source>
        <dbReference type="PROSITE" id="PS50865"/>
    </source>
</evidence>
<evidence type="ECO:0000256" key="3">
    <source>
        <dbReference type="ARBA" id="ARBA00022833"/>
    </source>
</evidence>
<feature type="region of interest" description="Disordered" evidence="5">
    <location>
        <begin position="24"/>
        <end position="45"/>
    </location>
</feature>
<dbReference type="AlphaFoldDB" id="A0AAJ0MET5"/>
<dbReference type="PROSITE" id="PS01360">
    <property type="entry name" value="ZF_MYND_1"/>
    <property type="match status" value="1"/>
</dbReference>
<gene>
    <name evidence="7" type="ORF">B0T25DRAFT_545443</name>
</gene>
<evidence type="ECO:0000256" key="4">
    <source>
        <dbReference type="PROSITE-ProRule" id="PRU00134"/>
    </source>
</evidence>
<keyword evidence="1" id="KW-0479">Metal-binding</keyword>
<dbReference type="Pfam" id="PF01753">
    <property type="entry name" value="zf-MYND"/>
    <property type="match status" value="1"/>
</dbReference>